<dbReference type="Gene3D" id="3.40.50.150">
    <property type="entry name" value="Vaccinia Virus protein VP39"/>
    <property type="match status" value="1"/>
</dbReference>
<dbReference type="PANTHER" id="PTHR43317">
    <property type="entry name" value="THERMOSPERMINE SYNTHASE ACAULIS5"/>
    <property type="match status" value="1"/>
</dbReference>
<dbReference type="OrthoDB" id="9761985at2"/>
<organism evidence="2 3">
    <name type="scientific">Paenibacillus athensensis</name>
    <dbReference type="NCBI Taxonomy" id="1967502"/>
    <lineage>
        <taxon>Bacteria</taxon>
        <taxon>Bacillati</taxon>
        <taxon>Bacillota</taxon>
        <taxon>Bacilli</taxon>
        <taxon>Bacillales</taxon>
        <taxon>Paenibacillaceae</taxon>
        <taxon>Paenibacillus</taxon>
    </lineage>
</organism>
<comment type="caution">
    <text evidence="2">The sequence shown here is derived from an EMBL/GenBank/DDBJ whole genome shotgun (WGS) entry which is preliminary data.</text>
</comment>
<dbReference type="InterPro" id="IPR029063">
    <property type="entry name" value="SAM-dependent_MTases_sf"/>
</dbReference>
<gene>
    <name evidence="2" type="ORF">B5M42_11610</name>
</gene>
<protein>
    <submittedName>
        <fullName evidence="2">Spermidine synthase</fullName>
    </submittedName>
</protein>
<reference evidence="2 3" key="1">
    <citation type="submission" date="2017-03" db="EMBL/GenBank/DDBJ databases">
        <title>Isolation of Levoglucosan Utilizing Bacteria.</title>
        <authorList>
            <person name="Arya A.S."/>
        </authorList>
    </citation>
    <scope>NUCLEOTIDE SEQUENCE [LARGE SCALE GENOMIC DNA]</scope>
    <source>
        <strain evidence="2 3">MEC069</strain>
    </source>
</reference>
<dbReference type="SUPFAM" id="SSF53335">
    <property type="entry name" value="S-adenosyl-L-methionine-dependent methyltransferases"/>
    <property type="match status" value="1"/>
</dbReference>
<dbReference type="GO" id="GO:0006596">
    <property type="term" value="P:polyamine biosynthetic process"/>
    <property type="evidence" value="ECO:0007669"/>
    <property type="project" value="UniProtKB-KW"/>
</dbReference>
<dbReference type="PANTHER" id="PTHR43317:SF1">
    <property type="entry name" value="THERMOSPERMINE SYNTHASE ACAULIS5"/>
    <property type="match status" value="1"/>
</dbReference>
<evidence type="ECO:0000313" key="3">
    <source>
        <dbReference type="Proteomes" id="UP000298246"/>
    </source>
</evidence>
<keyword evidence="3" id="KW-1185">Reference proteome</keyword>
<keyword evidence="1" id="KW-0620">Polyamine biosynthesis</keyword>
<name>A0A4Y8Q157_9BACL</name>
<dbReference type="AlphaFoldDB" id="A0A4Y8Q157"/>
<proteinExistence type="predicted"/>
<dbReference type="Proteomes" id="UP000298246">
    <property type="component" value="Unassembled WGS sequence"/>
</dbReference>
<dbReference type="RefSeq" id="WP_134752949.1">
    <property type="nucleotide sequence ID" value="NZ_MYFO02000010.1"/>
</dbReference>
<evidence type="ECO:0000313" key="2">
    <source>
        <dbReference type="EMBL" id="TFE87472.1"/>
    </source>
</evidence>
<sequence length="249" mass="27489">MEQHIRHYNEASQITVCEASELYGEAGRFRLLQFADGAVQGAIDLRDPARIVFEYPRALIHLMAFNRPDFVSAFLIGHGIGTLPAYWAERRIKVAELSAEVDELSRRFFGYTGKQVLIGDGRRLLEAEPDRSFDYIVLDAFTAKGTPLHLLSEPFFRMTRNKLLPDGAILLNLAGSGENDRLLGAVASTLRESYASVQAFALPASAGRVRNILLAASARPLRYQARQLAGFAEITAGQGHLIQDGGLSW</sequence>
<dbReference type="NCBIfam" id="NF037959">
    <property type="entry name" value="MFS_SpdSyn"/>
    <property type="match status" value="1"/>
</dbReference>
<dbReference type="EMBL" id="MYFO01000013">
    <property type="protein sequence ID" value="TFE87472.1"/>
    <property type="molecule type" value="Genomic_DNA"/>
</dbReference>
<evidence type="ECO:0000256" key="1">
    <source>
        <dbReference type="ARBA" id="ARBA00023115"/>
    </source>
</evidence>
<accession>A0A4Y8Q157</accession>